<dbReference type="EMBL" id="BPLQ01004113">
    <property type="protein sequence ID" value="GIY05682.1"/>
    <property type="molecule type" value="Genomic_DNA"/>
</dbReference>
<organism evidence="1 2">
    <name type="scientific">Caerostris darwini</name>
    <dbReference type="NCBI Taxonomy" id="1538125"/>
    <lineage>
        <taxon>Eukaryota</taxon>
        <taxon>Metazoa</taxon>
        <taxon>Ecdysozoa</taxon>
        <taxon>Arthropoda</taxon>
        <taxon>Chelicerata</taxon>
        <taxon>Arachnida</taxon>
        <taxon>Araneae</taxon>
        <taxon>Araneomorphae</taxon>
        <taxon>Entelegynae</taxon>
        <taxon>Araneoidea</taxon>
        <taxon>Araneidae</taxon>
        <taxon>Caerostris</taxon>
    </lineage>
</organism>
<name>A0AAV4QBJ1_9ARAC</name>
<gene>
    <name evidence="1" type="ORF">CDAR_534451</name>
</gene>
<dbReference type="Proteomes" id="UP001054837">
    <property type="component" value="Unassembled WGS sequence"/>
</dbReference>
<keyword evidence="2" id="KW-1185">Reference proteome</keyword>
<dbReference type="AlphaFoldDB" id="A0AAV4QBJ1"/>
<protein>
    <recommendedName>
        <fullName evidence="3">Ribosomal protein L32</fullName>
    </recommendedName>
</protein>
<evidence type="ECO:0000313" key="2">
    <source>
        <dbReference type="Proteomes" id="UP001054837"/>
    </source>
</evidence>
<evidence type="ECO:0000313" key="1">
    <source>
        <dbReference type="EMBL" id="GIY05682.1"/>
    </source>
</evidence>
<sequence>MCVVRDAPNRSVHKQGPCKQTVDISPFLKKRPRNFLSGKWRFSTPAIVARRQKASRKESSHICYVRLQRRWATSFGSLGEKHNNRVKVILGGFSVSCFYFA</sequence>
<comment type="caution">
    <text evidence="1">The sequence shown here is derived from an EMBL/GenBank/DDBJ whole genome shotgun (WGS) entry which is preliminary data.</text>
</comment>
<accession>A0AAV4QBJ1</accession>
<reference evidence="1 2" key="1">
    <citation type="submission" date="2021-06" db="EMBL/GenBank/DDBJ databases">
        <title>Caerostris darwini draft genome.</title>
        <authorList>
            <person name="Kono N."/>
            <person name="Arakawa K."/>
        </authorList>
    </citation>
    <scope>NUCLEOTIDE SEQUENCE [LARGE SCALE GENOMIC DNA]</scope>
</reference>
<proteinExistence type="predicted"/>
<evidence type="ECO:0008006" key="3">
    <source>
        <dbReference type="Google" id="ProtNLM"/>
    </source>
</evidence>